<evidence type="ECO:0000313" key="3">
    <source>
        <dbReference type="Proteomes" id="UP000288227"/>
    </source>
</evidence>
<feature type="transmembrane region" description="Helical" evidence="1">
    <location>
        <begin position="197"/>
        <end position="216"/>
    </location>
</feature>
<feature type="transmembrane region" description="Helical" evidence="1">
    <location>
        <begin position="228"/>
        <end position="246"/>
    </location>
</feature>
<feature type="transmembrane region" description="Helical" evidence="1">
    <location>
        <begin position="258"/>
        <end position="279"/>
    </location>
</feature>
<protein>
    <submittedName>
        <fullName evidence="2">Uncharacterized protein</fullName>
    </submittedName>
</protein>
<feature type="transmembrane region" description="Helical" evidence="1">
    <location>
        <begin position="429"/>
        <end position="451"/>
    </location>
</feature>
<dbReference type="OrthoDB" id="2659138at2"/>
<comment type="caution">
    <text evidence="2">The sequence shown here is derived from an EMBL/GenBank/DDBJ whole genome shotgun (WGS) entry which is preliminary data.</text>
</comment>
<gene>
    <name evidence="2" type="ORF">SanaruYs_26160</name>
</gene>
<feature type="transmembrane region" description="Helical" evidence="1">
    <location>
        <begin position="54"/>
        <end position="73"/>
    </location>
</feature>
<evidence type="ECO:0000313" key="2">
    <source>
        <dbReference type="EMBL" id="GCC52379.1"/>
    </source>
</evidence>
<feature type="transmembrane region" description="Helical" evidence="1">
    <location>
        <begin position="85"/>
        <end position="106"/>
    </location>
</feature>
<keyword evidence="1" id="KW-0472">Membrane</keyword>
<feature type="transmembrane region" description="Helical" evidence="1">
    <location>
        <begin position="457"/>
        <end position="474"/>
    </location>
</feature>
<feature type="transmembrane region" description="Helical" evidence="1">
    <location>
        <begin position="381"/>
        <end position="400"/>
    </location>
</feature>
<feature type="transmembrane region" description="Helical" evidence="1">
    <location>
        <begin position="519"/>
        <end position="536"/>
    </location>
</feature>
<feature type="transmembrane region" description="Helical" evidence="1">
    <location>
        <begin position="132"/>
        <end position="153"/>
    </location>
</feature>
<dbReference type="AlphaFoldDB" id="A0A401UBW2"/>
<feature type="transmembrane region" description="Helical" evidence="1">
    <location>
        <begin position="160"/>
        <end position="185"/>
    </location>
</feature>
<accession>A0A401UBW2</accession>
<dbReference type="EMBL" id="BHXQ01000004">
    <property type="protein sequence ID" value="GCC52379.1"/>
    <property type="molecule type" value="Genomic_DNA"/>
</dbReference>
<feature type="transmembrane region" description="Helical" evidence="1">
    <location>
        <begin position="494"/>
        <end position="513"/>
    </location>
</feature>
<feature type="transmembrane region" description="Helical" evidence="1">
    <location>
        <begin position="343"/>
        <end position="361"/>
    </location>
</feature>
<keyword evidence="1" id="KW-1133">Transmembrane helix</keyword>
<organism evidence="2 3">
    <name type="scientific">Chryseotalea sanaruensis</name>
    <dbReference type="NCBI Taxonomy" id="2482724"/>
    <lineage>
        <taxon>Bacteria</taxon>
        <taxon>Pseudomonadati</taxon>
        <taxon>Bacteroidota</taxon>
        <taxon>Cytophagia</taxon>
        <taxon>Cytophagales</taxon>
        <taxon>Chryseotaleaceae</taxon>
        <taxon>Chryseotalea</taxon>
    </lineage>
</organism>
<name>A0A401UBW2_9BACT</name>
<proteinExistence type="predicted"/>
<sequence>MDKILLLFLDALSFVYKIFGIDYHQVRSIVAVKLMMDGRRPMLSMGQASSNRSYYYALVIYLVFGLLVSILIYTIPSVVITMTFIFAYIMVMTIMILITDFSSVLLDTSDNSIILPRPISSKTLLAARITHIILYIGLLALALSLGSIIAVFIKYSFAGILAFLISLILCVLLSLTITNALYLLIMRFTSEEKLKNTINYLQIFMTVLFMGSYQLMPRLLGTIDSLETTFTFHWWTYLIPPVWFSATIEAFETLQFDLTHLVFVVIAVGVPVLSIYYVSKFLAPLFTEKIQDMGTDSHVTPKSIKSEKSWADKIGELITQPGPERSGYSLTSKAIVRDRKLKLKLYPAIGYFIVLAIIFLFRFNDNSGSVLEGLKGGNSYLLLIYFSTFILYAALFEVSFSDNFKSSWVFFSSPVNQPGYILKGSIKALLANLFIPIYLTVSVFSLVIWGTAVIDDLLFGLANNIVIILSISILNKKHLPQSAPDGARNSGGNFARGIIMMLTMALLGFLHYGAMQLSGSLWVLAPIFVIIAYFMFKSFSTITWKDLQGA</sequence>
<dbReference type="RefSeq" id="WP_127123014.1">
    <property type="nucleotide sequence ID" value="NZ_BHXQ01000004.1"/>
</dbReference>
<reference evidence="2 3" key="1">
    <citation type="submission" date="2018-11" db="EMBL/GenBank/DDBJ databases">
        <title>Chryseotalea sanarue gen. nov., sp., nov., a member of the family Cytophagaceae, isolated from a brackish lake in Hamamatsu Japan.</title>
        <authorList>
            <person name="Maejima Y."/>
            <person name="Iino T."/>
            <person name="Muraguchi Y."/>
            <person name="Fukuda K."/>
            <person name="Ohkuma M."/>
            <person name="Moriuchi R."/>
            <person name="Dohra H."/>
            <person name="Kimbara K."/>
            <person name="Shintani M."/>
        </authorList>
    </citation>
    <scope>NUCLEOTIDE SEQUENCE [LARGE SCALE GENOMIC DNA]</scope>
    <source>
        <strain evidence="2 3">Ys</strain>
    </source>
</reference>
<keyword evidence="1" id="KW-0812">Transmembrane</keyword>
<evidence type="ECO:0000256" key="1">
    <source>
        <dbReference type="SAM" id="Phobius"/>
    </source>
</evidence>
<keyword evidence="3" id="KW-1185">Reference proteome</keyword>
<dbReference type="Proteomes" id="UP000288227">
    <property type="component" value="Unassembled WGS sequence"/>
</dbReference>